<dbReference type="GO" id="GO:0006368">
    <property type="term" value="P:transcription elongation by RNA polymerase II"/>
    <property type="evidence" value="ECO:0007669"/>
    <property type="project" value="InterPro"/>
</dbReference>
<dbReference type="GO" id="GO:0000993">
    <property type="term" value="F:RNA polymerase II complex binding"/>
    <property type="evidence" value="ECO:0007669"/>
    <property type="project" value="TreeGrafter"/>
</dbReference>
<dbReference type="Pfam" id="PF03985">
    <property type="entry name" value="Paf1"/>
    <property type="match status" value="1"/>
</dbReference>
<feature type="compositionally biased region" description="Low complexity" evidence="4">
    <location>
        <begin position="45"/>
        <end position="55"/>
    </location>
</feature>
<dbReference type="Proteomes" id="UP001344447">
    <property type="component" value="Unassembled WGS sequence"/>
</dbReference>
<dbReference type="PANTHER" id="PTHR23188">
    <property type="entry name" value="RNA POLYMERASE II-ASSOCIATED FACTOR 1 HOMOLOG"/>
    <property type="match status" value="1"/>
</dbReference>
<proteinExistence type="inferred from homology"/>
<reference evidence="5 6" key="1">
    <citation type="submission" date="2023-11" db="EMBL/GenBank/DDBJ databases">
        <title>Dfirmibasis_genome.</title>
        <authorList>
            <person name="Edelbroek B."/>
            <person name="Kjellin J."/>
            <person name="Jerlstrom-Hultqvist J."/>
            <person name="Soderbom F."/>
        </authorList>
    </citation>
    <scope>NUCLEOTIDE SEQUENCE [LARGE SCALE GENOMIC DNA]</scope>
    <source>
        <strain evidence="5 6">TNS-C-14</strain>
    </source>
</reference>
<keyword evidence="3" id="KW-0539">Nucleus</keyword>
<dbReference type="GO" id="GO:0003682">
    <property type="term" value="F:chromatin binding"/>
    <property type="evidence" value="ECO:0007669"/>
    <property type="project" value="TreeGrafter"/>
</dbReference>
<evidence type="ECO:0000256" key="1">
    <source>
        <dbReference type="ARBA" id="ARBA00004123"/>
    </source>
</evidence>
<sequence>MNTTTSSSNNATTAQQINSGNGNIGGTAVYNNNTAGIRPPPPPSSSSSSSQQTNKSHNHNHNHHHHHHHKKDIHSSSQSNANSSNSSSNNNINKDPINSKISEFQCKLKFQNSLPEIPFEPKFLKLPSDFQRFTQYKTTSLERQYKHPLLTEPQLGIPIDLIDPSIYNTPKSPIQVPPGDEPLLKPLSQQDLEEKNSSTIFKKKSEIRPNVGWLRRTEYLSKSDENTFGRPVKRISTSGELNSPNNKQLSLIQDQLIDSVLVENTFDICSSDHQFVHPTNPSLKPVSVLQVFPDFDLWANSFTEVTFDSDPLDHYLPRDLRSDKVQEYAARHNEIRNKAIVKGITDKFVYFITPDLKENDDINNNNNYEIDDSQYTMQKVLTSDIISDANSQNYFFIVKNDAVYYNPLKNRVNLKKIKSKDDKVLVRTKIGRPESINYKKRPQTSKELDAKEIIINDLLQEEKAPFSNKKLKRSNKLSDEDD</sequence>
<feature type="compositionally biased region" description="Basic residues" evidence="4">
    <location>
        <begin position="56"/>
        <end position="72"/>
    </location>
</feature>
<gene>
    <name evidence="5" type="ORF">RB653_007201</name>
</gene>
<evidence type="ECO:0008006" key="7">
    <source>
        <dbReference type="Google" id="ProtNLM"/>
    </source>
</evidence>
<dbReference type="GO" id="GO:0016593">
    <property type="term" value="C:Cdc73/Paf1 complex"/>
    <property type="evidence" value="ECO:0007669"/>
    <property type="project" value="InterPro"/>
</dbReference>
<comment type="subcellular location">
    <subcellularLocation>
        <location evidence="1">Nucleus</location>
    </subcellularLocation>
</comment>
<comment type="caution">
    <text evidence="5">The sequence shown here is derived from an EMBL/GenBank/DDBJ whole genome shotgun (WGS) entry which is preliminary data.</text>
</comment>
<evidence type="ECO:0000256" key="4">
    <source>
        <dbReference type="SAM" id="MobiDB-lite"/>
    </source>
</evidence>
<accession>A0AAN7U3C0</accession>
<dbReference type="EMBL" id="JAVFKY010000005">
    <property type="protein sequence ID" value="KAK5576063.1"/>
    <property type="molecule type" value="Genomic_DNA"/>
</dbReference>
<dbReference type="PANTHER" id="PTHR23188:SF12">
    <property type="entry name" value="RNA POLYMERASE II-ASSOCIATED FACTOR 1 HOMOLOG"/>
    <property type="match status" value="1"/>
</dbReference>
<feature type="compositionally biased region" description="Low complexity" evidence="4">
    <location>
        <begin position="1"/>
        <end position="21"/>
    </location>
</feature>
<dbReference type="InterPro" id="IPR007133">
    <property type="entry name" value="RNA_pol_II-assoc_Paf1"/>
</dbReference>
<protein>
    <recommendedName>
        <fullName evidence="7">RNA polymerase II-associated factor 1 homolog</fullName>
    </recommendedName>
</protein>
<keyword evidence="6" id="KW-1185">Reference proteome</keyword>
<name>A0AAN7U3C0_9MYCE</name>
<feature type="compositionally biased region" description="Low complexity" evidence="4">
    <location>
        <begin position="75"/>
        <end position="97"/>
    </location>
</feature>
<feature type="region of interest" description="Disordered" evidence="4">
    <location>
        <begin position="1"/>
        <end position="97"/>
    </location>
</feature>
<evidence type="ECO:0000256" key="3">
    <source>
        <dbReference type="ARBA" id="ARBA00023242"/>
    </source>
</evidence>
<evidence type="ECO:0000313" key="6">
    <source>
        <dbReference type="Proteomes" id="UP001344447"/>
    </source>
</evidence>
<evidence type="ECO:0000313" key="5">
    <source>
        <dbReference type="EMBL" id="KAK5576063.1"/>
    </source>
</evidence>
<organism evidence="5 6">
    <name type="scientific">Dictyostelium firmibasis</name>
    <dbReference type="NCBI Taxonomy" id="79012"/>
    <lineage>
        <taxon>Eukaryota</taxon>
        <taxon>Amoebozoa</taxon>
        <taxon>Evosea</taxon>
        <taxon>Eumycetozoa</taxon>
        <taxon>Dictyostelia</taxon>
        <taxon>Dictyosteliales</taxon>
        <taxon>Dictyosteliaceae</taxon>
        <taxon>Dictyostelium</taxon>
    </lineage>
</organism>
<dbReference type="AlphaFoldDB" id="A0AAN7U3C0"/>
<evidence type="ECO:0000256" key="2">
    <source>
        <dbReference type="ARBA" id="ARBA00007560"/>
    </source>
</evidence>
<comment type="similarity">
    <text evidence="2">Belongs to the PAF1 family.</text>
</comment>